<evidence type="ECO:0000313" key="1">
    <source>
        <dbReference type="EMBL" id="CAG8437612.1"/>
    </source>
</evidence>
<name>A0ACA9JWC9_9GLOM</name>
<sequence>MSNNHSETLNNLVKEIVEEQNEAIIRRIVEEKINRIVREESSKTHDDRVRRIIKEELEHNERGEERREEEFKPEDEKSAHIVIHAPHHHYSEHRREREFRESERKLHEMLKDLKISFRFEDHFC</sequence>
<comment type="caution">
    <text evidence="1">The sequence shown here is derived from an EMBL/GenBank/DDBJ whole genome shotgun (WGS) entry which is preliminary data.</text>
</comment>
<dbReference type="Proteomes" id="UP000789702">
    <property type="component" value="Unassembled WGS sequence"/>
</dbReference>
<dbReference type="EMBL" id="CAJVPU010000007">
    <property type="protein sequence ID" value="CAG8437612.1"/>
    <property type="molecule type" value="Genomic_DNA"/>
</dbReference>
<accession>A0ACA9JWC9</accession>
<protein>
    <submittedName>
        <fullName evidence="1">14387_t:CDS:1</fullName>
    </submittedName>
</protein>
<gene>
    <name evidence="1" type="ORF">DHETER_LOCUS22</name>
</gene>
<organism evidence="1 2">
    <name type="scientific">Dentiscutata heterogama</name>
    <dbReference type="NCBI Taxonomy" id="1316150"/>
    <lineage>
        <taxon>Eukaryota</taxon>
        <taxon>Fungi</taxon>
        <taxon>Fungi incertae sedis</taxon>
        <taxon>Mucoromycota</taxon>
        <taxon>Glomeromycotina</taxon>
        <taxon>Glomeromycetes</taxon>
        <taxon>Diversisporales</taxon>
        <taxon>Gigasporaceae</taxon>
        <taxon>Dentiscutata</taxon>
    </lineage>
</organism>
<reference evidence="1" key="1">
    <citation type="submission" date="2021-06" db="EMBL/GenBank/DDBJ databases">
        <authorList>
            <person name="Kallberg Y."/>
            <person name="Tangrot J."/>
            <person name="Rosling A."/>
        </authorList>
    </citation>
    <scope>NUCLEOTIDE SEQUENCE</scope>
    <source>
        <strain evidence="1">IL203A</strain>
    </source>
</reference>
<proteinExistence type="predicted"/>
<evidence type="ECO:0000313" key="2">
    <source>
        <dbReference type="Proteomes" id="UP000789702"/>
    </source>
</evidence>
<keyword evidence="2" id="KW-1185">Reference proteome</keyword>